<organism evidence="2 3">
    <name type="scientific">Sphingobium quisquiliarum P25</name>
    <dbReference type="NCBI Taxonomy" id="1329909"/>
    <lineage>
        <taxon>Bacteria</taxon>
        <taxon>Pseudomonadati</taxon>
        <taxon>Pseudomonadota</taxon>
        <taxon>Alphaproteobacteria</taxon>
        <taxon>Sphingomonadales</taxon>
        <taxon>Sphingomonadaceae</taxon>
        <taxon>Sphingobium</taxon>
    </lineage>
</organism>
<keyword evidence="2" id="KW-0378">Hydrolase</keyword>
<proteinExistence type="predicted"/>
<dbReference type="Pfam" id="PF12697">
    <property type="entry name" value="Abhydrolase_6"/>
    <property type="match status" value="1"/>
</dbReference>
<dbReference type="Gene3D" id="3.40.50.1820">
    <property type="entry name" value="alpha/beta hydrolase"/>
    <property type="match status" value="1"/>
</dbReference>
<sequence length="282" mass="29306">MMASLIDRRTLLRTGAGACAGLLMMRHEGAQAAPFASRRIAVTTRGTGRDVLLIAGLASGPALWNGIMDKVPGFRWHLIHVRGFAGLPPDANATGPLVQPLADEITRYIKAAGLVRPAVVGHSMGGTLAMMLGLKGVAGRIMVVDMLPAGAAMVGGTARGMGFLADQLSQYFTGTKAGRAYLAQIVADAPGARGSDPDVIANALRDLANIDLGPQLGRIAVPMDVVYATGSDAAQAAQISRNFRAAYAAKKNARLLPIGPSGHVVMADQPARFAAMLKDFLT</sequence>
<dbReference type="InterPro" id="IPR000073">
    <property type="entry name" value="AB_hydrolase_1"/>
</dbReference>
<protein>
    <submittedName>
        <fullName evidence="2">Alpha/beta hydrolase</fullName>
    </submittedName>
</protein>
<dbReference type="AlphaFoldDB" id="T0GPW5"/>
<dbReference type="GO" id="GO:0016787">
    <property type="term" value="F:hydrolase activity"/>
    <property type="evidence" value="ECO:0007669"/>
    <property type="project" value="UniProtKB-KW"/>
</dbReference>
<keyword evidence="3" id="KW-1185">Reference proteome</keyword>
<dbReference type="Proteomes" id="UP000015525">
    <property type="component" value="Unassembled WGS sequence"/>
</dbReference>
<dbReference type="PANTHER" id="PTHR43798">
    <property type="entry name" value="MONOACYLGLYCEROL LIPASE"/>
    <property type="match status" value="1"/>
</dbReference>
<name>T0GPW5_9SPHN</name>
<dbReference type="PATRIC" id="fig|1329909.3.peg.2329"/>
<evidence type="ECO:0000259" key="1">
    <source>
        <dbReference type="Pfam" id="PF12697"/>
    </source>
</evidence>
<dbReference type="GO" id="GO:0016020">
    <property type="term" value="C:membrane"/>
    <property type="evidence" value="ECO:0007669"/>
    <property type="project" value="TreeGrafter"/>
</dbReference>
<gene>
    <name evidence="2" type="ORF">L288_12025</name>
</gene>
<dbReference type="SUPFAM" id="SSF53474">
    <property type="entry name" value="alpha/beta-Hydrolases"/>
    <property type="match status" value="1"/>
</dbReference>
<accession>T0GPW5</accession>
<dbReference type="EMBL" id="ATHO01000104">
    <property type="protein sequence ID" value="EQB05926.1"/>
    <property type="molecule type" value="Genomic_DNA"/>
</dbReference>
<evidence type="ECO:0000313" key="3">
    <source>
        <dbReference type="Proteomes" id="UP000015525"/>
    </source>
</evidence>
<dbReference type="InterPro" id="IPR050266">
    <property type="entry name" value="AB_hydrolase_sf"/>
</dbReference>
<dbReference type="RefSeq" id="WP_021238650.1">
    <property type="nucleotide sequence ID" value="NZ_ATHO01000104.1"/>
</dbReference>
<reference evidence="2 3" key="1">
    <citation type="journal article" date="2013" name="Genome Announc.">
        <title>Draft Genome Sequence of Sphingobium quisquiliarum Strain P25T, a Novel Hexachlorocyclohexane (HCH)-Degrading Bacterium Isolated from an HCH Dumpsite.</title>
        <authorList>
            <person name="Kumar Singh A."/>
            <person name="Sangwan N."/>
            <person name="Sharma A."/>
            <person name="Gupta V."/>
            <person name="Khurana J.P."/>
            <person name="Lal R."/>
        </authorList>
    </citation>
    <scope>NUCLEOTIDE SEQUENCE [LARGE SCALE GENOMIC DNA]</scope>
    <source>
        <strain evidence="2 3">P25</strain>
    </source>
</reference>
<evidence type="ECO:0000313" key="2">
    <source>
        <dbReference type="EMBL" id="EQB05926.1"/>
    </source>
</evidence>
<dbReference type="InterPro" id="IPR029058">
    <property type="entry name" value="AB_hydrolase_fold"/>
</dbReference>
<feature type="domain" description="AB hydrolase-1" evidence="1">
    <location>
        <begin position="51"/>
        <end position="275"/>
    </location>
</feature>
<dbReference type="PANTHER" id="PTHR43798:SF33">
    <property type="entry name" value="HYDROLASE, PUTATIVE (AFU_ORTHOLOGUE AFUA_2G14860)-RELATED"/>
    <property type="match status" value="1"/>
</dbReference>
<dbReference type="InterPro" id="IPR006311">
    <property type="entry name" value="TAT_signal"/>
</dbReference>
<dbReference type="PROSITE" id="PS51318">
    <property type="entry name" value="TAT"/>
    <property type="match status" value="1"/>
</dbReference>
<comment type="caution">
    <text evidence="2">The sequence shown here is derived from an EMBL/GenBank/DDBJ whole genome shotgun (WGS) entry which is preliminary data.</text>
</comment>